<dbReference type="InterPro" id="IPR052354">
    <property type="entry name" value="Cell_Wall_Dynamics_Protein"/>
</dbReference>
<proteinExistence type="predicted"/>
<evidence type="ECO:0000256" key="1">
    <source>
        <dbReference type="SAM" id="SignalP"/>
    </source>
</evidence>
<feature type="chain" id="PRO_5040330714" description="SH3b domain-containing protein" evidence="1">
    <location>
        <begin position="20"/>
        <end position="337"/>
    </location>
</feature>
<name>A0A9P6J9D3_MORAP</name>
<reference evidence="3" key="1">
    <citation type="journal article" date="2020" name="Fungal Divers.">
        <title>Resolving the Mortierellaceae phylogeny through synthesis of multi-gene phylogenetics and phylogenomics.</title>
        <authorList>
            <person name="Vandepol N."/>
            <person name="Liber J."/>
            <person name="Desiro A."/>
            <person name="Na H."/>
            <person name="Kennedy M."/>
            <person name="Barry K."/>
            <person name="Grigoriev I.V."/>
            <person name="Miller A.N."/>
            <person name="O'Donnell K."/>
            <person name="Stajich J.E."/>
            <person name="Bonito G."/>
        </authorList>
    </citation>
    <scope>NUCLEOTIDE SEQUENCE</scope>
    <source>
        <strain evidence="3">CK1249</strain>
    </source>
</reference>
<dbReference type="OrthoDB" id="2251794at2759"/>
<gene>
    <name evidence="3" type="ORF">BGZ70_004900</name>
</gene>
<dbReference type="InterPro" id="IPR003646">
    <property type="entry name" value="SH3-like_bac-type"/>
</dbReference>
<protein>
    <recommendedName>
        <fullName evidence="2">SH3b domain-containing protein</fullName>
    </recommendedName>
</protein>
<sequence>MKISFGFTLLSALAASACALQGTIVTDSGPLRVRAEPNTNSAITGQVAHGAQIEIDCHKRGEFIQGRYSSNIWDHIPEGYVSDAWVNTNGQLAPVCGEGPAPPSSFTGTVRIDSGSLHIREGPSTSSRIVGSLPNGATVSIECMVRSEYISNGRYSSNIWDKIPQGWVSDAMIDTGGKLTRFCDGGSPTTDPPHTGGDLPGLNAKQSGYARTIAAVARRRNMGKKACYIAIATALVESNIKVYCNRAVRGSCDLPHDAIGSDHMSVGIFQQQSPMWGSAQQCMDPASSAGLFYNALARLNWQNMSIGEAAQRVQRSAYPDRYAKRANEAIRICDAAY</sequence>
<dbReference type="Gene3D" id="2.30.30.40">
    <property type="entry name" value="SH3 Domains"/>
    <property type="match status" value="2"/>
</dbReference>
<organism evidence="3 4">
    <name type="scientific">Mortierella alpina</name>
    <name type="common">Oleaginous fungus</name>
    <name type="synonym">Mortierella renispora</name>
    <dbReference type="NCBI Taxonomy" id="64518"/>
    <lineage>
        <taxon>Eukaryota</taxon>
        <taxon>Fungi</taxon>
        <taxon>Fungi incertae sedis</taxon>
        <taxon>Mucoromycota</taxon>
        <taxon>Mortierellomycotina</taxon>
        <taxon>Mortierellomycetes</taxon>
        <taxon>Mortierellales</taxon>
        <taxon>Mortierellaceae</taxon>
        <taxon>Mortierella</taxon>
    </lineage>
</organism>
<dbReference type="AlphaFoldDB" id="A0A9P6J9D3"/>
<evidence type="ECO:0000313" key="3">
    <source>
        <dbReference type="EMBL" id="KAF9965409.1"/>
    </source>
</evidence>
<dbReference type="PANTHER" id="PTHR34408:SF1">
    <property type="entry name" value="GLYCOSYL HYDROLASE FAMILY 19 DOMAIN-CONTAINING PROTEIN HI_1415"/>
    <property type="match status" value="1"/>
</dbReference>
<comment type="caution">
    <text evidence="3">The sequence shown here is derived from an EMBL/GenBank/DDBJ whole genome shotgun (WGS) entry which is preliminary data.</text>
</comment>
<dbReference type="SMART" id="SM00287">
    <property type="entry name" value="SH3b"/>
    <property type="match status" value="2"/>
</dbReference>
<evidence type="ECO:0000259" key="2">
    <source>
        <dbReference type="SMART" id="SM00287"/>
    </source>
</evidence>
<keyword evidence="4" id="KW-1185">Reference proteome</keyword>
<dbReference type="PANTHER" id="PTHR34408">
    <property type="entry name" value="FAMILY PROTEIN, PUTATIVE-RELATED"/>
    <property type="match status" value="1"/>
</dbReference>
<keyword evidence="1" id="KW-0732">Signal</keyword>
<feature type="domain" description="SH3b" evidence="2">
    <location>
        <begin position="105"/>
        <end position="176"/>
    </location>
</feature>
<evidence type="ECO:0000313" key="4">
    <source>
        <dbReference type="Proteomes" id="UP000738359"/>
    </source>
</evidence>
<feature type="signal peptide" evidence="1">
    <location>
        <begin position="1"/>
        <end position="19"/>
    </location>
</feature>
<dbReference type="EMBL" id="JAAAHY010000257">
    <property type="protein sequence ID" value="KAF9965409.1"/>
    <property type="molecule type" value="Genomic_DNA"/>
</dbReference>
<feature type="domain" description="SH3b" evidence="2">
    <location>
        <begin position="20"/>
        <end position="85"/>
    </location>
</feature>
<dbReference type="Proteomes" id="UP000738359">
    <property type="component" value="Unassembled WGS sequence"/>
</dbReference>
<accession>A0A9P6J9D3</accession>
<dbReference type="PROSITE" id="PS51257">
    <property type="entry name" value="PROKAR_LIPOPROTEIN"/>
    <property type="match status" value="1"/>
</dbReference>